<sequence>MAKKKVPSMVKDQQLIQRRREQMVKGAVALFKQKGFHRTTTREIAKESGFSIGTLYEYIGSKEDVLYLVCDSVYEEVRNRLESLLTNETVGLDRLKQVIQSLFKVIDDMQDEVLVMYQEAKSLPKEALPYVLEKENAMTAIIESAVQTCCKEGHLELSEQEIRMFAHNIMVGGHMWTFRRWSLQKEFTLDEYTSLQTRQLLYGVVQENIKVDEKF</sequence>
<gene>
    <name evidence="5" type="ORF">SAMN05216352_109154</name>
</gene>
<accession>A0A1G8LZX5</accession>
<dbReference type="PANTHER" id="PTHR43479">
    <property type="entry name" value="ACREF/ENVCD OPERON REPRESSOR-RELATED"/>
    <property type="match status" value="1"/>
</dbReference>
<evidence type="ECO:0000256" key="3">
    <source>
        <dbReference type="PROSITE-ProRule" id="PRU00335"/>
    </source>
</evidence>
<dbReference type="EMBL" id="FNDU01000009">
    <property type="protein sequence ID" value="SDI61251.1"/>
    <property type="molecule type" value="Genomic_DNA"/>
</dbReference>
<dbReference type="Pfam" id="PF00440">
    <property type="entry name" value="TetR_N"/>
    <property type="match status" value="1"/>
</dbReference>
<dbReference type="PANTHER" id="PTHR43479:SF11">
    <property type="entry name" value="ACREF_ENVCD OPERON REPRESSOR-RELATED"/>
    <property type="match status" value="1"/>
</dbReference>
<keyword evidence="2 3" id="KW-0238">DNA-binding</keyword>
<keyword evidence="6" id="KW-1185">Reference proteome</keyword>
<dbReference type="InterPro" id="IPR041490">
    <property type="entry name" value="KstR2_TetR_C"/>
</dbReference>
<organism evidence="5 6">
    <name type="scientific">Alteribacillus bidgolensis</name>
    <dbReference type="NCBI Taxonomy" id="930129"/>
    <lineage>
        <taxon>Bacteria</taxon>
        <taxon>Bacillati</taxon>
        <taxon>Bacillota</taxon>
        <taxon>Bacilli</taxon>
        <taxon>Bacillales</taxon>
        <taxon>Bacillaceae</taxon>
        <taxon>Alteribacillus</taxon>
    </lineage>
</organism>
<name>A0A1G8LZX5_9BACI</name>
<evidence type="ECO:0000256" key="2">
    <source>
        <dbReference type="ARBA" id="ARBA00023125"/>
    </source>
</evidence>
<dbReference type="SUPFAM" id="SSF48498">
    <property type="entry name" value="Tetracyclin repressor-like, C-terminal domain"/>
    <property type="match status" value="1"/>
</dbReference>
<evidence type="ECO:0000313" key="6">
    <source>
        <dbReference type="Proteomes" id="UP000199017"/>
    </source>
</evidence>
<dbReference type="STRING" id="930129.SAMN05216352_109154"/>
<dbReference type="Gene3D" id="1.10.10.60">
    <property type="entry name" value="Homeodomain-like"/>
    <property type="match status" value="1"/>
</dbReference>
<evidence type="ECO:0000256" key="1">
    <source>
        <dbReference type="ARBA" id="ARBA00022491"/>
    </source>
</evidence>
<dbReference type="Gene3D" id="1.10.357.10">
    <property type="entry name" value="Tetracycline Repressor, domain 2"/>
    <property type="match status" value="1"/>
</dbReference>
<feature type="DNA-binding region" description="H-T-H motif" evidence="3">
    <location>
        <begin position="40"/>
        <end position="59"/>
    </location>
</feature>
<dbReference type="PROSITE" id="PS50977">
    <property type="entry name" value="HTH_TETR_2"/>
    <property type="match status" value="1"/>
</dbReference>
<keyword evidence="1" id="KW-0678">Repressor</keyword>
<dbReference type="RefSeq" id="WP_245917896.1">
    <property type="nucleotide sequence ID" value="NZ_FNDU01000009.1"/>
</dbReference>
<dbReference type="InterPro" id="IPR050624">
    <property type="entry name" value="HTH-type_Tx_Regulator"/>
</dbReference>
<dbReference type="GO" id="GO:0003677">
    <property type="term" value="F:DNA binding"/>
    <property type="evidence" value="ECO:0007669"/>
    <property type="project" value="UniProtKB-UniRule"/>
</dbReference>
<dbReference type="Proteomes" id="UP000199017">
    <property type="component" value="Unassembled WGS sequence"/>
</dbReference>
<dbReference type="InterPro" id="IPR036271">
    <property type="entry name" value="Tet_transcr_reg_TetR-rel_C_sf"/>
</dbReference>
<proteinExistence type="predicted"/>
<dbReference type="InterPro" id="IPR001647">
    <property type="entry name" value="HTH_TetR"/>
</dbReference>
<protein>
    <submittedName>
        <fullName evidence="5">Transcriptional regulator, TetR family</fullName>
    </submittedName>
</protein>
<dbReference type="SUPFAM" id="SSF46689">
    <property type="entry name" value="Homeodomain-like"/>
    <property type="match status" value="1"/>
</dbReference>
<dbReference type="AlphaFoldDB" id="A0A1G8LZX5"/>
<dbReference type="InterPro" id="IPR009057">
    <property type="entry name" value="Homeodomain-like_sf"/>
</dbReference>
<reference evidence="5 6" key="1">
    <citation type="submission" date="2016-10" db="EMBL/GenBank/DDBJ databases">
        <authorList>
            <person name="de Groot N.N."/>
        </authorList>
    </citation>
    <scope>NUCLEOTIDE SEQUENCE [LARGE SCALE GENOMIC DNA]</scope>
    <source>
        <strain evidence="6">P4B,CCM 7963,CECT 7998,DSM 25260,IBRC-M 10614,KCTC 13821</strain>
    </source>
</reference>
<evidence type="ECO:0000313" key="5">
    <source>
        <dbReference type="EMBL" id="SDI61251.1"/>
    </source>
</evidence>
<dbReference type="PRINTS" id="PR00455">
    <property type="entry name" value="HTHTETR"/>
</dbReference>
<evidence type="ECO:0000259" key="4">
    <source>
        <dbReference type="PROSITE" id="PS50977"/>
    </source>
</evidence>
<feature type="domain" description="HTH tetR-type" evidence="4">
    <location>
        <begin position="17"/>
        <end position="77"/>
    </location>
</feature>
<dbReference type="Pfam" id="PF17932">
    <property type="entry name" value="TetR_C_24"/>
    <property type="match status" value="1"/>
</dbReference>